<comment type="caution">
    <text evidence="4">The sequence shown here is derived from an EMBL/GenBank/DDBJ whole genome shotgun (WGS) entry which is preliminary data.</text>
</comment>
<feature type="site" description="Positions MEP for the nucleophilic attack" evidence="3">
    <location>
        <position position="153"/>
    </location>
</feature>
<feature type="site" description="Transition state stabilizer" evidence="3">
    <location>
        <position position="15"/>
    </location>
</feature>
<dbReference type="Gene3D" id="3.90.550.10">
    <property type="entry name" value="Spore Coat Polysaccharide Biosynthesis Protein SpsA, Chain A"/>
    <property type="match status" value="1"/>
</dbReference>
<dbReference type="InterPro" id="IPR050088">
    <property type="entry name" value="IspD/TarI_cytidylyltransf_bact"/>
</dbReference>
<keyword evidence="5" id="KW-1185">Reference proteome</keyword>
<keyword evidence="2 3" id="KW-0548">Nucleotidyltransferase</keyword>
<feature type="site" description="Positions MEP for the nucleophilic attack" evidence="3">
    <location>
        <position position="207"/>
    </location>
</feature>
<dbReference type="UniPathway" id="UPA00056">
    <property type="reaction ID" value="UER00093"/>
</dbReference>
<evidence type="ECO:0000256" key="2">
    <source>
        <dbReference type="ARBA" id="ARBA00022695"/>
    </source>
</evidence>
<name>A0A5M8QMR9_9BACT</name>
<evidence type="ECO:0000256" key="1">
    <source>
        <dbReference type="ARBA" id="ARBA00022679"/>
    </source>
</evidence>
<sequence length="222" mass="25122">MQEFVIIVAGGKGTRMKSEVPKQFLSINGMPVLMHTILAFRKYSAEINIILVLPEDQFDFWNRLCQEHSFDIEYNLVKGGETRFHSVKNGLDSISVMDGIVAVHDGVRPVINKEIIKNGFVAAQEFGTAVTCVNLKDSIRFADRNGNNKAMERTDFRLIQTPQTFRLEWMRKAFSVDYNAGFTDCASVLEASGYSIHLMEGAYENIKITTPEDLAWAEIFLK</sequence>
<dbReference type="SUPFAM" id="SSF53448">
    <property type="entry name" value="Nucleotide-diphospho-sugar transferases"/>
    <property type="match status" value="1"/>
</dbReference>
<comment type="catalytic activity">
    <reaction evidence="3">
        <text>2-C-methyl-D-erythritol 4-phosphate + CTP + H(+) = 4-CDP-2-C-methyl-D-erythritol + diphosphate</text>
        <dbReference type="Rhea" id="RHEA:13429"/>
        <dbReference type="ChEBI" id="CHEBI:15378"/>
        <dbReference type="ChEBI" id="CHEBI:33019"/>
        <dbReference type="ChEBI" id="CHEBI:37563"/>
        <dbReference type="ChEBI" id="CHEBI:57823"/>
        <dbReference type="ChEBI" id="CHEBI:58262"/>
        <dbReference type="EC" id="2.7.7.60"/>
    </reaction>
</comment>
<comment type="pathway">
    <text evidence="3">Isoprenoid biosynthesis; isopentenyl diphosphate biosynthesis via DXP pathway; isopentenyl diphosphate from 1-deoxy-D-xylulose 5-phosphate: step 2/6.</text>
</comment>
<proteinExistence type="inferred from homology"/>
<dbReference type="FunFam" id="3.90.550.10:FF:000003">
    <property type="entry name" value="2-C-methyl-D-erythritol 4-phosphate cytidylyltransferase"/>
    <property type="match status" value="1"/>
</dbReference>
<evidence type="ECO:0000256" key="3">
    <source>
        <dbReference type="HAMAP-Rule" id="MF_00108"/>
    </source>
</evidence>
<dbReference type="EMBL" id="VBSN01000066">
    <property type="protein sequence ID" value="KAA6436558.1"/>
    <property type="molecule type" value="Genomic_DNA"/>
</dbReference>
<accession>A0A5M8QMR9</accession>
<dbReference type="RefSeq" id="WP_139013880.1">
    <property type="nucleotide sequence ID" value="NZ_VBSN01000066.1"/>
</dbReference>
<comment type="function">
    <text evidence="3">Catalyzes the formation of 4-diphosphocytidyl-2-C-methyl-D-erythritol from CTP and 2-C-methyl-D-erythritol 4-phosphate (MEP).</text>
</comment>
<reference evidence="4 5" key="1">
    <citation type="submission" date="2019-05" db="EMBL/GenBank/DDBJ databases">
        <authorList>
            <person name="Qu J.-H."/>
        </authorList>
    </citation>
    <scope>NUCLEOTIDE SEQUENCE [LARGE SCALE GENOMIC DNA]</scope>
    <source>
        <strain evidence="4 5">NS28</strain>
    </source>
</reference>
<dbReference type="Pfam" id="PF01128">
    <property type="entry name" value="IspD"/>
    <property type="match status" value="1"/>
</dbReference>
<organism evidence="4 5">
    <name type="scientific">Dyadobacter flavalbus</name>
    <dbReference type="NCBI Taxonomy" id="2579942"/>
    <lineage>
        <taxon>Bacteria</taxon>
        <taxon>Pseudomonadati</taxon>
        <taxon>Bacteroidota</taxon>
        <taxon>Cytophagia</taxon>
        <taxon>Cytophagales</taxon>
        <taxon>Spirosomataceae</taxon>
        <taxon>Dyadobacter</taxon>
    </lineage>
</organism>
<dbReference type="NCBIfam" id="NF001186">
    <property type="entry name" value="PRK00155.2-3"/>
    <property type="match status" value="1"/>
</dbReference>
<evidence type="ECO:0000313" key="5">
    <source>
        <dbReference type="Proteomes" id="UP000323994"/>
    </source>
</evidence>
<keyword evidence="3" id="KW-0414">Isoprene biosynthesis</keyword>
<keyword evidence="1 3" id="KW-0808">Transferase</keyword>
<dbReference type="PANTHER" id="PTHR32125:SF4">
    <property type="entry name" value="2-C-METHYL-D-ERYTHRITOL 4-PHOSPHATE CYTIDYLYLTRANSFERASE, CHLOROPLASTIC"/>
    <property type="match status" value="1"/>
</dbReference>
<comment type="similarity">
    <text evidence="3">Belongs to the IspD/TarI cytidylyltransferase family. IspD subfamily.</text>
</comment>
<dbReference type="HAMAP" id="MF_00108">
    <property type="entry name" value="IspD"/>
    <property type="match status" value="1"/>
</dbReference>
<protein>
    <recommendedName>
        <fullName evidence="3">2-C-methyl-D-erythritol 4-phosphate cytidylyltransferase</fullName>
        <ecNumber evidence="3">2.7.7.60</ecNumber>
    </recommendedName>
    <alternativeName>
        <fullName evidence="3">4-diphosphocytidyl-2C-methyl-D-erythritol synthase</fullName>
    </alternativeName>
    <alternativeName>
        <fullName evidence="3">MEP cytidylyltransferase</fullName>
        <shortName evidence="3">MCT</shortName>
    </alternativeName>
</protein>
<dbReference type="Proteomes" id="UP000323994">
    <property type="component" value="Unassembled WGS sequence"/>
</dbReference>
<dbReference type="OrthoDB" id="9806837at2"/>
<dbReference type="CDD" id="cd02516">
    <property type="entry name" value="CDP-ME_synthetase"/>
    <property type="match status" value="1"/>
</dbReference>
<dbReference type="GO" id="GO:0050518">
    <property type="term" value="F:2-C-methyl-D-erythritol 4-phosphate cytidylyltransferase activity"/>
    <property type="evidence" value="ECO:0007669"/>
    <property type="project" value="UniProtKB-UniRule"/>
</dbReference>
<dbReference type="GO" id="GO:0019288">
    <property type="term" value="P:isopentenyl diphosphate biosynthetic process, methylerythritol 4-phosphate pathway"/>
    <property type="evidence" value="ECO:0007669"/>
    <property type="project" value="UniProtKB-UniRule"/>
</dbReference>
<dbReference type="EC" id="2.7.7.60" evidence="3"/>
<dbReference type="NCBIfam" id="TIGR00453">
    <property type="entry name" value="ispD"/>
    <property type="match status" value="1"/>
</dbReference>
<evidence type="ECO:0000313" key="4">
    <source>
        <dbReference type="EMBL" id="KAA6436558.1"/>
    </source>
</evidence>
<feature type="site" description="Transition state stabilizer" evidence="3">
    <location>
        <position position="22"/>
    </location>
</feature>
<dbReference type="InterPro" id="IPR034683">
    <property type="entry name" value="IspD/TarI"/>
</dbReference>
<dbReference type="PANTHER" id="PTHR32125">
    <property type="entry name" value="2-C-METHYL-D-ERYTHRITOL 4-PHOSPHATE CYTIDYLYLTRANSFERASE, CHLOROPLASTIC"/>
    <property type="match status" value="1"/>
</dbReference>
<gene>
    <name evidence="3" type="primary">ispD</name>
    <name evidence="4" type="ORF">FEM33_20630</name>
</gene>
<dbReference type="InterPro" id="IPR029044">
    <property type="entry name" value="Nucleotide-diphossugar_trans"/>
</dbReference>
<dbReference type="InterPro" id="IPR001228">
    <property type="entry name" value="IspD"/>
</dbReference>
<dbReference type="AlphaFoldDB" id="A0A5M8QMR9"/>